<dbReference type="PANTHER" id="PTHR28139:SF1">
    <property type="entry name" value="UPF0768 PROTEIN YBL029C-A"/>
    <property type="match status" value="1"/>
</dbReference>
<dbReference type="AlphaFoldDB" id="A0AAD7DZ13"/>
<comment type="caution">
    <text evidence="1">The sequence shown here is derived from an EMBL/GenBank/DDBJ whole genome shotgun (WGS) entry which is preliminary data.</text>
</comment>
<evidence type="ECO:0000313" key="2">
    <source>
        <dbReference type="Proteomes" id="UP001221757"/>
    </source>
</evidence>
<accession>A0AAD7DZ13</accession>
<keyword evidence="2" id="KW-1185">Reference proteome</keyword>
<evidence type="ECO:0008006" key="3">
    <source>
        <dbReference type="Google" id="ProtNLM"/>
    </source>
</evidence>
<name>A0AAD7DZ13_MYCRO</name>
<dbReference type="PANTHER" id="PTHR28139">
    <property type="entry name" value="UPF0768 PROTEIN YBL029C-A"/>
    <property type="match status" value="1"/>
</dbReference>
<sequence length="218" mass="24153">MFICLPILVGCQQKIKPEGDSTARICPNCHNASVFSAKKTTWFEFFFIPLVPFSSTHIWLCQICHWMAPHVAGQWEPTVAYTGAAPLQSSYQPAYLNVAQETPPNTYQPVYVPASTLSAPAAHKHYPSDNPICDPILGYETQVKSSGDAHVCPRCKQPSVFNSTSTKQVVVMFVPVSSSSTAQWVCMTEKCGWTTPIENEPTSWEPIPEYEAPNLLNL</sequence>
<dbReference type="EMBL" id="JARKIE010000015">
    <property type="protein sequence ID" value="KAJ7702326.1"/>
    <property type="molecule type" value="Genomic_DNA"/>
</dbReference>
<reference evidence="1" key="1">
    <citation type="submission" date="2023-03" db="EMBL/GenBank/DDBJ databases">
        <title>Massive genome expansion in bonnet fungi (Mycena s.s.) driven by repeated elements and novel gene families across ecological guilds.</title>
        <authorList>
            <consortium name="Lawrence Berkeley National Laboratory"/>
            <person name="Harder C.B."/>
            <person name="Miyauchi S."/>
            <person name="Viragh M."/>
            <person name="Kuo A."/>
            <person name="Thoen E."/>
            <person name="Andreopoulos B."/>
            <person name="Lu D."/>
            <person name="Skrede I."/>
            <person name="Drula E."/>
            <person name="Henrissat B."/>
            <person name="Morin E."/>
            <person name="Kohler A."/>
            <person name="Barry K."/>
            <person name="LaButti K."/>
            <person name="Morin E."/>
            <person name="Salamov A."/>
            <person name="Lipzen A."/>
            <person name="Mereny Z."/>
            <person name="Hegedus B."/>
            <person name="Baldrian P."/>
            <person name="Stursova M."/>
            <person name="Weitz H."/>
            <person name="Taylor A."/>
            <person name="Grigoriev I.V."/>
            <person name="Nagy L.G."/>
            <person name="Martin F."/>
            <person name="Kauserud H."/>
        </authorList>
    </citation>
    <scope>NUCLEOTIDE SEQUENCE</scope>
    <source>
        <strain evidence="1">CBHHK067</strain>
    </source>
</reference>
<gene>
    <name evidence="1" type="ORF">B0H17DRAFT_1194823</name>
</gene>
<protein>
    <recommendedName>
        <fullName evidence="3">Zinc-ribbon 15 domain-containing protein</fullName>
    </recommendedName>
</protein>
<dbReference type="Proteomes" id="UP001221757">
    <property type="component" value="Unassembled WGS sequence"/>
</dbReference>
<proteinExistence type="predicted"/>
<evidence type="ECO:0000313" key="1">
    <source>
        <dbReference type="EMBL" id="KAJ7702326.1"/>
    </source>
</evidence>
<organism evidence="1 2">
    <name type="scientific">Mycena rosella</name>
    <name type="common">Pink bonnet</name>
    <name type="synonym">Agaricus rosellus</name>
    <dbReference type="NCBI Taxonomy" id="1033263"/>
    <lineage>
        <taxon>Eukaryota</taxon>
        <taxon>Fungi</taxon>
        <taxon>Dikarya</taxon>
        <taxon>Basidiomycota</taxon>
        <taxon>Agaricomycotina</taxon>
        <taxon>Agaricomycetes</taxon>
        <taxon>Agaricomycetidae</taxon>
        <taxon>Agaricales</taxon>
        <taxon>Marasmiineae</taxon>
        <taxon>Mycenaceae</taxon>
        <taxon>Mycena</taxon>
    </lineage>
</organism>